<protein>
    <submittedName>
        <fullName evidence="2">2769_t:CDS:1</fullName>
    </submittedName>
</protein>
<keyword evidence="3" id="KW-1185">Reference proteome</keyword>
<dbReference type="EMBL" id="CAJVPY010013032">
    <property type="protein sequence ID" value="CAG8738068.1"/>
    <property type="molecule type" value="Genomic_DNA"/>
</dbReference>
<proteinExistence type="predicted"/>
<evidence type="ECO:0000313" key="2">
    <source>
        <dbReference type="EMBL" id="CAG8738068.1"/>
    </source>
</evidence>
<dbReference type="Proteomes" id="UP000789405">
    <property type="component" value="Unassembled WGS sequence"/>
</dbReference>
<organism evidence="2 3">
    <name type="scientific">Dentiscutata erythropus</name>
    <dbReference type="NCBI Taxonomy" id="1348616"/>
    <lineage>
        <taxon>Eukaryota</taxon>
        <taxon>Fungi</taxon>
        <taxon>Fungi incertae sedis</taxon>
        <taxon>Mucoromycota</taxon>
        <taxon>Glomeromycotina</taxon>
        <taxon>Glomeromycetes</taxon>
        <taxon>Diversisporales</taxon>
        <taxon>Gigasporaceae</taxon>
        <taxon>Dentiscutata</taxon>
    </lineage>
</organism>
<feature type="region of interest" description="Disordered" evidence="1">
    <location>
        <begin position="56"/>
        <end position="97"/>
    </location>
</feature>
<sequence>MFVFWRYSLTLIALAITLALFVSLINSSLYSLSFTPNLPSTELSSIRIDTIIPGFESQDSHQPISNVPTSSTPSTPTSHISHTTSPTTTPTELSSKPNKKTANLADGFVNVLGQNQSLANCTTQAKFCRDVQCAFKDFSAICNNIQG</sequence>
<dbReference type="AlphaFoldDB" id="A0A9N9NIW8"/>
<evidence type="ECO:0000256" key="1">
    <source>
        <dbReference type="SAM" id="MobiDB-lite"/>
    </source>
</evidence>
<feature type="non-terminal residue" evidence="2">
    <location>
        <position position="147"/>
    </location>
</feature>
<reference evidence="2" key="1">
    <citation type="submission" date="2021-06" db="EMBL/GenBank/DDBJ databases">
        <authorList>
            <person name="Kallberg Y."/>
            <person name="Tangrot J."/>
            <person name="Rosling A."/>
        </authorList>
    </citation>
    <scope>NUCLEOTIDE SEQUENCE</scope>
    <source>
        <strain evidence="2">MA453B</strain>
    </source>
</reference>
<comment type="caution">
    <text evidence="2">The sequence shown here is derived from an EMBL/GenBank/DDBJ whole genome shotgun (WGS) entry which is preliminary data.</text>
</comment>
<gene>
    <name evidence="2" type="ORF">DERYTH_LOCUS15742</name>
</gene>
<name>A0A9N9NIW8_9GLOM</name>
<dbReference type="OrthoDB" id="2438474at2759"/>
<feature type="compositionally biased region" description="Low complexity" evidence="1">
    <location>
        <begin position="68"/>
        <end position="91"/>
    </location>
</feature>
<evidence type="ECO:0000313" key="3">
    <source>
        <dbReference type="Proteomes" id="UP000789405"/>
    </source>
</evidence>
<accession>A0A9N9NIW8</accession>